<feature type="compositionally biased region" description="Basic and acidic residues" evidence="13">
    <location>
        <begin position="1143"/>
        <end position="1156"/>
    </location>
</feature>
<dbReference type="PANTHER" id="PTHR28618:SF1">
    <property type="entry name" value="CENTROSOMAL PROTEIN POC5"/>
    <property type="match status" value="1"/>
</dbReference>
<evidence type="ECO:0000256" key="3">
    <source>
        <dbReference type="ARBA" id="ARBA00014910"/>
    </source>
</evidence>
<keyword evidence="5" id="KW-0677">Repeat</keyword>
<comment type="function">
    <text evidence="10">Essential for the assembly of the distal half of centrioles, required for centriole elongation. Acts as a negative regulator of centriole elongation.</text>
</comment>
<dbReference type="Gene3D" id="1.25.40.20">
    <property type="entry name" value="Ankyrin repeat-containing domain"/>
    <property type="match status" value="1"/>
</dbReference>
<evidence type="ECO:0000256" key="12">
    <source>
        <dbReference type="SAM" id="Coils"/>
    </source>
</evidence>
<feature type="region of interest" description="Disordered" evidence="13">
    <location>
        <begin position="1223"/>
        <end position="1263"/>
    </location>
</feature>
<keyword evidence="6 12" id="KW-0175">Coiled coil</keyword>
<evidence type="ECO:0000313" key="14">
    <source>
        <dbReference type="EMBL" id="WAR31076.1"/>
    </source>
</evidence>
<evidence type="ECO:0000256" key="11">
    <source>
        <dbReference type="PROSITE-ProRule" id="PRU00023"/>
    </source>
</evidence>
<feature type="region of interest" description="Disordered" evidence="13">
    <location>
        <begin position="573"/>
        <end position="599"/>
    </location>
</feature>
<gene>
    <name evidence="14" type="ORF">MAR_033618</name>
</gene>
<accession>A0ABY7GIP5</accession>
<dbReference type="PROSITE" id="PS50297">
    <property type="entry name" value="ANK_REP_REGION"/>
    <property type="match status" value="1"/>
</dbReference>
<reference evidence="14" key="1">
    <citation type="submission" date="2022-11" db="EMBL/GenBank/DDBJ databases">
        <title>Centuries of genome instability and evolution in soft-shell clam transmissible cancer (bioRxiv).</title>
        <authorList>
            <person name="Hart S.F.M."/>
            <person name="Yonemitsu M.A."/>
            <person name="Giersch R.M."/>
            <person name="Beal B.F."/>
            <person name="Arriagada G."/>
            <person name="Davis B.W."/>
            <person name="Ostrander E.A."/>
            <person name="Goff S.P."/>
            <person name="Metzger M.J."/>
        </authorList>
    </citation>
    <scope>NUCLEOTIDE SEQUENCE</scope>
    <source>
        <strain evidence="14">MELC-2E11</strain>
        <tissue evidence="14">Siphon/mantle</tissue>
    </source>
</reference>
<protein>
    <recommendedName>
        <fullName evidence="3">Centrosomal protein POC5</fullName>
    </recommendedName>
    <alternativeName>
        <fullName evidence="9">Protein of centriole 5</fullName>
    </alternativeName>
</protein>
<dbReference type="InterPro" id="IPR002110">
    <property type="entry name" value="Ankyrin_rpt"/>
</dbReference>
<feature type="compositionally biased region" description="Basic and acidic residues" evidence="13">
    <location>
        <begin position="1223"/>
        <end position="1248"/>
    </location>
</feature>
<keyword evidence="8" id="KW-0131">Cell cycle</keyword>
<dbReference type="InterPro" id="IPR033351">
    <property type="entry name" value="POC5"/>
</dbReference>
<feature type="repeat" description="ANK" evidence="11">
    <location>
        <begin position="840"/>
        <end position="872"/>
    </location>
</feature>
<evidence type="ECO:0000256" key="4">
    <source>
        <dbReference type="ARBA" id="ARBA00022490"/>
    </source>
</evidence>
<feature type="compositionally biased region" description="Polar residues" evidence="13">
    <location>
        <begin position="20"/>
        <end position="29"/>
    </location>
</feature>
<feature type="compositionally biased region" description="Basic and acidic residues" evidence="13">
    <location>
        <begin position="1099"/>
        <end position="1113"/>
    </location>
</feature>
<evidence type="ECO:0000256" key="2">
    <source>
        <dbReference type="ARBA" id="ARBA00010411"/>
    </source>
</evidence>
<feature type="compositionally biased region" description="Basic and acidic residues" evidence="13">
    <location>
        <begin position="113"/>
        <end position="122"/>
    </location>
</feature>
<evidence type="ECO:0000256" key="7">
    <source>
        <dbReference type="ARBA" id="ARBA00023212"/>
    </source>
</evidence>
<evidence type="ECO:0000256" key="13">
    <source>
        <dbReference type="SAM" id="MobiDB-lite"/>
    </source>
</evidence>
<keyword evidence="15" id="KW-1185">Reference proteome</keyword>
<feature type="compositionally biased region" description="Basic and acidic residues" evidence="13">
    <location>
        <begin position="1164"/>
        <end position="1181"/>
    </location>
</feature>
<feature type="compositionally biased region" description="Basic and acidic residues" evidence="13">
    <location>
        <begin position="1190"/>
        <end position="1210"/>
    </location>
</feature>
<evidence type="ECO:0000256" key="1">
    <source>
        <dbReference type="ARBA" id="ARBA00004114"/>
    </source>
</evidence>
<dbReference type="SMART" id="SM00248">
    <property type="entry name" value="ANK"/>
    <property type="match status" value="4"/>
</dbReference>
<feature type="region of interest" description="Disordered" evidence="13">
    <location>
        <begin position="1087"/>
        <end position="1210"/>
    </location>
</feature>
<evidence type="ECO:0000256" key="9">
    <source>
        <dbReference type="ARBA" id="ARBA00031694"/>
    </source>
</evidence>
<name>A0ABY7GIP5_MYAAR</name>
<proteinExistence type="inferred from homology"/>
<feature type="compositionally biased region" description="Polar residues" evidence="13">
    <location>
        <begin position="1249"/>
        <end position="1263"/>
    </location>
</feature>
<feature type="region of interest" description="Disordered" evidence="13">
    <location>
        <begin position="1"/>
        <end position="122"/>
    </location>
</feature>
<evidence type="ECO:0000313" key="15">
    <source>
        <dbReference type="Proteomes" id="UP001164746"/>
    </source>
</evidence>
<organism evidence="14 15">
    <name type="scientific">Mya arenaria</name>
    <name type="common">Soft-shell clam</name>
    <dbReference type="NCBI Taxonomy" id="6604"/>
    <lineage>
        <taxon>Eukaryota</taxon>
        <taxon>Metazoa</taxon>
        <taxon>Spiralia</taxon>
        <taxon>Lophotrochozoa</taxon>
        <taxon>Mollusca</taxon>
        <taxon>Bivalvia</taxon>
        <taxon>Autobranchia</taxon>
        <taxon>Heteroconchia</taxon>
        <taxon>Euheterodonta</taxon>
        <taxon>Imparidentia</taxon>
        <taxon>Neoheterodontei</taxon>
        <taxon>Myida</taxon>
        <taxon>Myoidea</taxon>
        <taxon>Myidae</taxon>
        <taxon>Mya</taxon>
    </lineage>
</organism>
<dbReference type="EMBL" id="CP111028">
    <property type="protein sequence ID" value="WAR31076.1"/>
    <property type="molecule type" value="Genomic_DNA"/>
</dbReference>
<comment type="subcellular location">
    <subcellularLocation>
        <location evidence="1">Cytoplasm</location>
        <location evidence="1">Cytoskeleton</location>
        <location evidence="1">Microtubule organizing center</location>
        <location evidence="1">Centrosome</location>
        <location evidence="1">Centriole</location>
    </subcellularLocation>
</comment>
<keyword evidence="11" id="KW-0040">ANK repeat</keyword>
<sequence length="1469" mass="165288">MSFVSSASDVSIPDMPPLSPGSSVSTRLQTLMDPRESFLQMSQRSASRQLSDATDVTPINTGRSPRVEPLPDFGGHSPIGSQARDTSDIEEERPHDPIPSHYLVSRGSSRSSGPRDREREEVIGEYEKVYTATVDPDVAKMENMMDQWCLDLKRNVIAEFSHSKIRIVEQGRLQLIKEQERHASEKTKLLEEMDSLKELLATYEKSIMRKDQVISNLTNALQKQRDRVEMTKTFCEWKMKHNDMKRENFCSMLARKHHERCLSRRVWDAWHSVIETKWRVRIEKACQAKAQEVCVQLREDYDAKLAQVNDELAAAQREVAFMRQERERYEEMMKKAFMRGVCALNIEAMSIFHNGEEKENRDTVSNHPDDVNMEGSLPEKDYGGGKTLPAQTTAPQVIVERIVTSEGSRPTTIQSKPQQTMPHAVAGKFPRHGSAPIGEKGRKLAGQGQINVHTVKHEEDNCILILHRSGHTCDDVGLDFITVRSMQERYGKTESPRARLGRHDTSAYQNDAIYQNEAEFETFVQQFPIDDSIAECFAAANEDSEKLDGKYLSGGKRPQLTAKYNKFKKRFGRKPSDDTSLLSDEEIRSRDSKRRSKKAGGVFSKRYKWRNFAVTGTKKNSVSPDKRDKFQTDFADEVFLPGVQSSSQTRFAPGIVTAEVHHVSSSTSDSQITSFSEMVARAQTSQGNTPVSVGTSNASEDEFAAILQGNTTDTVSKIEDLQLDQVLKMRDYHGNTLLHRSVLLGNADVVKYVLEKFPEMTSDLNSDNETAVEVAAKSGRVECLRVMIERSNRRQSPGPAITNRLLNICAQYGQADCLNLLLMSMSRDPHATCSLPGDARGNTAAHLAAKHGNVQCLHTLVASGYDVTSENLLRQRPLHVAHVSRSAACFEYLLLVNVCGELLTAMREQADVCDRLHEQVSGCRATLEHVRGWLGRQGALVGETDSALRECTQAVVGSVRGIQGRLMAIAETLRPDSHVQEDINRRLGELQGEMERLEDICDFSPLTDMEASVRRLTSGLDESLSSLCDVTSGSKDSEDTSLLRDIHRESLLENWDTSHVYEKHLAHEEVDSETTEPFNVVSVLNAATRDNPGKHGRSLVKETNKDAGNHRVEDDDVPDDVLRENGSNTRHDNQLAKANGKKNISDDEHTILKNNKDASQTSEPDGKNRYENANAEKEYNKADNTVSNLESDKENDNENHMDPTERPFTRLLSLDERIDLLIAGEREREKDESADADHRTSSESRDSFQSRQPPSYTSTFTSITSNASSASDWCNRLPLTSLESTTTDDIISTDASRDHTNSESTSYWWDIEDNPYGSHQDLQVRAPLNQDIRRRIHLNLENDSSSYHELRQQRIVNHLKSIQQARFSSDNYRERITTSSGEVMGGFDTPPETDVPSRRVLVDVNGALQKRNRRRGSFADLVSLCVTHLVYTYFIIERNTQRLDHVDNYGSPLSESDTLDSSHEAQSFV</sequence>
<feature type="compositionally biased region" description="Basic and acidic residues" evidence="13">
    <location>
        <begin position="357"/>
        <end position="370"/>
    </location>
</feature>
<comment type="similarity">
    <text evidence="2">Belongs to the POC5 family.</text>
</comment>
<evidence type="ECO:0000256" key="6">
    <source>
        <dbReference type="ARBA" id="ARBA00023054"/>
    </source>
</evidence>
<feature type="compositionally biased region" description="Polar residues" evidence="13">
    <location>
        <begin position="39"/>
        <end position="63"/>
    </location>
</feature>
<keyword evidence="7" id="KW-0206">Cytoskeleton</keyword>
<dbReference type="Proteomes" id="UP001164746">
    <property type="component" value="Chromosome 17"/>
</dbReference>
<feature type="coiled-coil region" evidence="12">
    <location>
        <begin position="179"/>
        <end position="206"/>
    </location>
</feature>
<evidence type="ECO:0000256" key="8">
    <source>
        <dbReference type="ARBA" id="ARBA00023306"/>
    </source>
</evidence>
<evidence type="ECO:0000256" key="5">
    <source>
        <dbReference type="ARBA" id="ARBA00022737"/>
    </source>
</evidence>
<keyword evidence="4" id="KW-0963">Cytoplasm</keyword>
<evidence type="ECO:0000256" key="10">
    <source>
        <dbReference type="ARBA" id="ARBA00049959"/>
    </source>
</evidence>
<dbReference type="PROSITE" id="PS50088">
    <property type="entry name" value="ANK_REPEAT"/>
    <property type="match status" value="1"/>
</dbReference>
<dbReference type="SUPFAM" id="SSF48403">
    <property type="entry name" value="Ankyrin repeat"/>
    <property type="match status" value="1"/>
</dbReference>
<dbReference type="PANTHER" id="PTHR28618">
    <property type="entry name" value="CENTROSOMAL PROTEIN POC5"/>
    <property type="match status" value="1"/>
</dbReference>
<dbReference type="Pfam" id="PF12796">
    <property type="entry name" value="Ank_2"/>
    <property type="match status" value="2"/>
</dbReference>
<dbReference type="InterPro" id="IPR036770">
    <property type="entry name" value="Ankyrin_rpt-contain_sf"/>
</dbReference>
<feature type="coiled-coil region" evidence="12">
    <location>
        <begin position="298"/>
        <end position="332"/>
    </location>
</feature>
<feature type="region of interest" description="Disordered" evidence="13">
    <location>
        <begin position="357"/>
        <end position="389"/>
    </location>
</feature>